<keyword evidence="1" id="KW-0732">Signal</keyword>
<keyword evidence="1" id="KW-0472">Membrane</keyword>
<dbReference type="GO" id="GO:0015920">
    <property type="term" value="P:lipopolysaccharide transport"/>
    <property type="evidence" value="ECO:0007669"/>
    <property type="project" value="InterPro"/>
</dbReference>
<organism evidence="3 4">
    <name type="scientific">Gemmobacter lanyuensis</name>
    <dbReference type="NCBI Taxonomy" id="1054497"/>
    <lineage>
        <taxon>Bacteria</taxon>
        <taxon>Pseudomonadati</taxon>
        <taxon>Pseudomonadota</taxon>
        <taxon>Alphaproteobacteria</taxon>
        <taxon>Rhodobacterales</taxon>
        <taxon>Paracoccaceae</taxon>
        <taxon>Gemmobacter</taxon>
    </lineage>
</organism>
<dbReference type="Pfam" id="PF04453">
    <property type="entry name" value="LptD"/>
    <property type="match status" value="1"/>
</dbReference>
<dbReference type="EMBL" id="BMYQ01000001">
    <property type="protein sequence ID" value="GGW21972.1"/>
    <property type="molecule type" value="Genomic_DNA"/>
</dbReference>
<comment type="subcellular location">
    <subcellularLocation>
        <location evidence="1">Cell outer membrane</location>
    </subcellularLocation>
</comment>
<feature type="chain" id="PRO_5038188902" description="LPS-assembly protein LptD" evidence="1">
    <location>
        <begin position="22"/>
        <end position="718"/>
    </location>
</feature>
<keyword evidence="4" id="KW-1185">Reference proteome</keyword>
<comment type="similarity">
    <text evidence="1">Belongs to the LptD family.</text>
</comment>
<reference evidence="3" key="2">
    <citation type="submission" date="2020-09" db="EMBL/GenBank/DDBJ databases">
        <authorList>
            <person name="Sun Q."/>
            <person name="Kim S."/>
        </authorList>
    </citation>
    <scope>NUCLEOTIDE SEQUENCE</scope>
    <source>
        <strain evidence="3">KCTC 23714</strain>
    </source>
</reference>
<dbReference type="InterPro" id="IPR007543">
    <property type="entry name" value="LptD_C"/>
</dbReference>
<comment type="caution">
    <text evidence="1">Lacks conserved residue(s) required for the propagation of feature annotation.</text>
</comment>
<name>A0A918ILJ4_9RHOB</name>
<dbReference type="PANTHER" id="PTHR30189">
    <property type="entry name" value="LPS-ASSEMBLY PROTEIN"/>
    <property type="match status" value="1"/>
</dbReference>
<dbReference type="RefSeq" id="WP_189632151.1">
    <property type="nucleotide sequence ID" value="NZ_BMYQ01000001.1"/>
</dbReference>
<dbReference type="InterPro" id="IPR050218">
    <property type="entry name" value="LptD"/>
</dbReference>
<dbReference type="HAMAP" id="MF_01411">
    <property type="entry name" value="LPS_assembly_LptD"/>
    <property type="match status" value="1"/>
</dbReference>
<sequence length="718" mass="78336" precursor="true">MRLRRLIATLLLTVAPLAAVGQDMASLQADQVAIAGDSLLTATGNVEVRYKGQILRAAGVRYDRTRDHLTIEGPITVTDPAGHVITAARAELSADLSEGLLTSARFVLNRQMQIAARQMFRTQGRYTQLTDTVASSCQVCTIDPVPLWEIRADKVVHDQVARQLWFSGAQLRVAGLPVAYVPQLRMPDPTLNRATGVLAPTFRTTTDLGTGIELPYFIALGPSRDLTVSPFLSTKDGRTLKLRYREAFTSGSIEITAASSRDSILPGQARGYVVAEGDFRLPDGFQLRFSGTVVQDEAYLLDYGISDEDRIESSVEVSRTRRNEYVQGRIVNYRSIRDIGGQLESNATLPTLIGDFTLHRRFSGGPLGGEAGLRVQAHSHYRSSDSEFDSDIDPDDIADGRDVSRLSVRADWRRNWIFGPGLVGSVFGEGTADIYSFRQDAEYAGTVTRLHGAAAAELRWPWTGSTADGAAHVIEPVAQVVVAPSDTSDIPNEDSALVEFDEGNLFSLGRFSGSDGREEGRRMNLGLSWTRFDPAGWSLAMAAGRVYRMADEAQFTAASGLDGINSDWLLSGQVSLPQGLSATGRALLDPDYELTKAELRLDLDMQKYGLSTSYVWLQADTSENRPVDTQELFFDGRYALTPTWTGKLSGRYDLEADRANRAAIGFEFRNECLKVDLSLSRRFTTSTSVKPTTNIGVSVDLLGFGGKATAGPARACRG</sequence>
<dbReference type="GO" id="GO:0043165">
    <property type="term" value="P:Gram-negative-bacterium-type cell outer membrane assembly"/>
    <property type="evidence" value="ECO:0007669"/>
    <property type="project" value="UniProtKB-UniRule"/>
</dbReference>
<dbReference type="GO" id="GO:1990351">
    <property type="term" value="C:transporter complex"/>
    <property type="evidence" value="ECO:0007669"/>
    <property type="project" value="TreeGrafter"/>
</dbReference>
<comment type="subunit">
    <text evidence="1">Component of the lipopolysaccharide transport and assembly complex.</text>
</comment>
<dbReference type="GO" id="GO:0009279">
    <property type="term" value="C:cell outer membrane"/>
    <property type="evidence" value="ECO:0007669"/>
    <property type="project" value="UniProtKB-SubCell"/>
</dbReference>
<evidence type="ECO:0000313" key="3">
    <source>
        <dbReference type="EMBL" id="GGW21972.1"/>
    </source>
</evidence>
<gene>
    <name evidence="1 3" type="primary">lptD</name>
    <name evidence="3" type="ORF">GCM10011452_04280</name>
</gene>
<keyword evidence="1" id="KW-0998">Cell outer membrane</keyword>
<protein>
    <recommendedName>
        <fullName evidence="1">LPS-assembly protein LptD</fullName>
    </recommendedName>
</protein>
<comment type="caution">
    <text evidence="3">The sequence shown here is derived from an EMBL/GenBank/DDBJ whole genome shotgun (WGS) entry which is preliminary data.</text>
</comment>
<evidence type="ECO:0000256" key="1">
    <source>
        <dbReference type="HAMAP-Rule" id="MF_01411"/>
    </source>
</evidence>
<dbReference type="Proteomes" id="UP000628984">
    <property type="component" value="Unassembled WGS sequence"/>
</dbReference>
<feature type="domain" description="LptD C-terminal" evidence="2">
    <location>
        <begin position="270"/>
        <end position="644"/>
    </location>
</feature>
<dbReference type="PANTHER" id="PTHR30189:SF1">
    <property type="entry name" value="LPS-ASSEMBLY PROTEIN LPTD"/>
    <property type="match status" value="1"/>
</dbReference>
<evidence type="ECO:0000259" key="2">
    <source>
        <dbReference type="Pfam" id="PF04453"/>
    </source>
</evidence>
<accession>A0A918ILJ4</accession>
<evidence type="ECO:0000313" key="4">
    <source>
        <dbReference type="Proteomes" id="UP000628984"/>
    </source>
</evidence>
<proteinExistence type="inferred from homology"/>
<dbReference type="AlphaFoldDB" id="A0A918ILJ4"/>
<feature type="signal peptide" evidence="1">
    <location>
        <begin position="1"/>
        <end position="21"/>
    </location>
</feature>
<dbReference type="InterPro" id="IPR020889">
    <property type="entry name" value="LipoPS_assembly_LptD"/>
</dbReference>
<reference evidence="3" key="1">
    <citation type="journal article" date="2014" name="Int. J. Syst. Evol. Microbiol.">
        <title>Complete genome sequence of Corynebacterium casei LMG S-19264T (=DSM 44701T), isolated from a smear-ripened cheese.</title>
        <authorList>
            <consortium name="US DOE Joint Genome Institute (JGI-PGF)"/>
            <person name="Walter F."/>
            <person name="Albersmeier A."/>
            <person name="Kalinowski J."/>
            <person name="Ruckert C."/>
        </authorList>
    </citation>
    <scope>NUCLEOTIDE SEQUENCE</scope>
    <source>
        <strain evidence="3">KCTC 23714</strain>
    </source>
</reference>
<comment type="function">
    <text evidence="1">Involved in the assembly of lipopolysaccharide (LPS) at the surface of the outer membrane.</text>
</comment>